<dbReference type="EMBL" id="BMOR01000004">
    <property type="protein sequence ID" value="GGN34484.1"/>
    <property type="molecule type" value="Genomic_DNA"/>
</dbReference>
<protein>
    <submittedName>
        <fullName evidence="1">Uncharacterized protein</fullName>
    </submittedName>
</protein>
<name>A0ABQ2J1U1_9DEIO</name>
<evidence type="ECO:0000313" key="1">
    <source>
        <dbReference type="EMBL" id="GGN34484.1"/>
    </source>
</evidence>
<organism evidence="1 2">
    <name type="scientific">Deinococcus daejeonensis</name>
    <dbReference type="NCBI Taxonomy" id="1007098"/>
    <lineage>
        <taxon>Bacteria</taxon>
        <taxon>Thermotogati</taxon>
        <taxon>Deinococcota</taxon>
        <taxon>Deinococci</taxon>
        <taxon>Deinococcales</taxon>
        <taxon>Deinococcaceae</taxon>
        <taxon>Deinococcus</taxon>
    </lineage>
</organism>
<gene>
    <name evidence="1" type="ORF">GCM10010842_13130</name>
</gene>
<comment type="caution">
    <text evidence="1">The sequence shown here is derived from an EMBL/GenBank/DDBJ whole genome shotgun (WGS) entry which is preliminary data.</text>
</comment>
<keyword evidence="2" id="KW-1185">Reference proteome</keyword>
<proteinExistence type="predicted"/>
<accession>A0ABQ2J1U1</accession>
<dbReference type="Proteomes" id="UP000645517">
    <property type="component" value="Unassembled WGS sequence"/>
</dbReference>
<reference evidence="2" key="1">
    <citation type="journal article" date="2019" name="Int. J. Syst. Evol. Microbiol.">
        <title>The Global Catalogue of Microorganisms (GCM) 10K type strain sequencing project: providing services to taxonomists for standard genome sequencing and annotation.</title>
        <authorList>
            <consortium name="The Broad Institute Genomics Platform"/>
            <consortium name="The Broad Institute Genome Sequencing Center for Infectious Disease"/>
            <person name="Wu L."/>
            <person name="Ma J."/>
        </authorList>
    </citation>
    <scope>NUCLEOTIDE SEQUENCE [LARGE SCALE GENOMIC DNA]</scope>
    <source>
        <strain evidence="2">JCM 16918</strain>
    </source>
</reference>
<sequence length="76" mass="8507">MPQDVQSVARLVLKGGEQGEVERAGFEWVHVGPPTRVLFCKVVVTHYLVKQECGRQEAGPHFGSLCHRPRRRGALD</sequence>
<evidence type="ECO:0000313" key="2">
    <source>
        <dbReference type="Proteomes" id="UP000645517"/>
    </source>
</evidence>